<protein>
    <submittedName>
        <fullName evidence="1">Uncharacterized protein</fullName>
    </submittedName>
</protein>
<organism evidence="1 3">
    <name type="scientific">Acinetobacter baumannii (strain 1295743)</name>
    <dbReference type="NCBI Taxonomy" id="1310613"/>
    <lineage>
        <taxon>Bacteria</taxon>
        <taxon>Pseudomonadati</taxon>
        <taxon>Pseudomonadota</taxon>
        <taxon>Gammaproteobacteria</taxon>
        <taxon>Moraxellales</taxon>
        <taxon>Moraxellaceae</taxon>
        <taxon>Acinetobacter</taxon>
        <taxon>Acinetobacter calcoaceticus/baumannii complex</taxon>
    </lineage>
</organism>
<dbReference type="EMBL" id="JEWH01000095">
    <property type="protein sequence ID" value="EXB03431.1"/>
    <property type="molecule type" value="Genomic_DNA"/>
</dbReference>
<evidence type="ECO:0000313" key="2">
    <source>
        <dbReference type="EMBL" id="EXB03431.1"/>
    </source>
</evidence>
<dbReference type="Proteomes" id="UP000020595">
    <property type="component" value="Unassembled WGS sequence"/>
</dbReference>
<reference evidence="1 3" key="1">
    <citation type="submission" date="2014-02" db="EMBL/GenBank/DDBJ databases">
        <title>Comparative genomics and transcriptomics to identify genetic mechanisms underlying the emergence of carbapenem resistant Acinetobacter baumannii (CRAb).</title>
        <authorList>
            <person name="Harris A.D."/>
            <person name="Johnson K.J."/>
            <person name="George J."/>
            <person name="Shefchek K."/>
            <person name="Daugherty S.C."/>
            <person name="Parankush S."/>
            <person name="Sadzewicz L."/>
            <person name="Tallon L."/>
            <person name="Sengamalay N."/>
            <person name="Hazen T.H."/>
            <person name="Rasko D.A."/>
        </authorList>
    </citation>
    <scope>NUCLEOTIDE SEQUENCE [LARGE SCALE GENOMIC DNA]</scope>
    <source>
        <strain evidence="1 3">1295743</strain>
    </source>
</reference>
<proteinExistence type="predicted"/>
<dbReference type="EMBL" id="JEWH01000164">
    <property type="protein sequence ID" value="EXA99225.1"/>
    <property type="molecule type" value="Genomic_DNA"/>
</dbReference>
<accession>A0A009HLE4</accession>
<sequence>MYINININDLKIIITQKISKKSILKQVGFFMSCFGMFCQ</sequence>
<evidence type="ECO:0000313" key="3">
    <source>
        <dbReference type="Proteomes" id="UP000020595"/>
    </source>
</evidence>
<gene>
    <name evidence="2" type="ORF">J512_4064</name>
    <name evidence="1" type="ORF">J512_4412</name>
</gene>
<evidence type="ECO:0000313" key="1">
    <source>
        <dbReference type="EMBL" id="EXA99225.1"/>
    </source>
</evidence>
<dbReference type="AlphaFoldDB" id="A0A009HLE4"/>
<name>A0A009HLE4_ACIB9</name>
<comment type="caution">
    <text evidence="1">The sequence shown here is derived from an EMBL/GenBank/DDBJ whole genome shotgun (WGS) entry which is preliminary data.</text>
</comment>